<accession>A0A7D9HUW5</accession>
<name>A0A7D9HUW5_PARCT</name>
<comment type="caution">
    <text evidence="1">The sequence shown here is derived from an EMBL/GenBank/DDBJ whole genome shotgun (WGS) entry which is preliminary data.</text>
</comment>
<dbReference type="OrthoDB" id="5987633at2759"/>
<proteinExistence type="predicted"/>
<reference evidence="1" key="1">
    <citation type="submission" date="2020-04" db="EMBL/GenBank/DDBJ databases">
        <authorList>
            <person name="Alioto T."/>
            <person name="Alioto T."/>
            <person name="Gomez Garrido J."/>
        </authorList>
    </citation>
    <scope>NUCLEOTIDE SEQUENCE</scope>
    <source>
        <strain evidence="1">A484AB</strain>
    </source>
</reference>
<keyword evidence="2" id="KW-1185">Reference proteome</keyword>
<organism evidence="1 2">
    <name type="scientific">Paramuricea clavata</name>
    <name type="common">Red gorgonian</name>
    <name type="synonym">Violescent sea-whip</name>
    <dbReference type="NCBI Taxonomy" id="317549"/>
    <lineage>
        <taxon>Eukaryota</taxon>
        <taxon>Metazoa</taxon>
        <taxon>Cnidaria</taxon>
        <taxon>Anthozoa</taxon>
        <taxon>Octocorallia</taxon>
        <taxon>Malacalcyonacea</taxon>
        <taxon>Plexauridae</taxon>
        <taxon>Paramuricea</taxon>
    </lineage>
</organism>
<evidence type="ECO:0000313" key="2">
    <source>
        <dbReference type="Proteomes" id="UP001152795"/>
    </source>
</evidence>
<dbReference type="Proteomes" id="UP001152795">
    <property type="component" value="Unassembled WGS sequence"/>
</dbReference>
<dbReference type="EMBL" id="CACRXK020001669">
    <property type="protein sequence ID" value="CAB3990485.1"/>
    <property type="molecule type" value="Genomic_DNA"/>
</dbReference>
<evidence type="ECO:0000313" key="1">
    <source>
        <dbReference type="EMBL" id="CAB3990485.1"/>
    </source>
</evidence>
<dbReference type="AlphaFoldDB" id="A0A7D9HUW5"/>
<sequence length="381" mass="43440">MPLRPSKTYARFNVGSYVKEIKQQRDCLATTNQSIENKKRRKLPTSIQIPARTKKRRVQETFQAALEINGGTKENPDPALVGMIEMLRSKCSRDAVVSAVCDKEVLAIISPQHSMAEVVQSMKQWKKTTQIKVGNCSVPALVPYYKPAKFLEEINIGTLHSVEDLCENSDDKINGFYRNLQEYLPRLAEFYLKVYKEDDFDWFGSPFTFKVAIGGDGAPFGKNDQSCAWLVSFLNIGKRFLSSEDNFLIFGANCSENCTAVEKDVSNILSDISYLEKNIFSINGKNVKFEFSELPNDMKMLCFLAGELSNSAKYFSTFAKVSYDDTSKIDFTFGHSEDDKWRPWAYEEWLSVAKQVENLERKLVKSKLVKNTKRNKVTNIE</sequence>
<protein>
    <submittedName>
        <fullName evidence="1">Uncharacterized protein</fullName>
    </submittedName>
</protein>
<gene>
    <name evidence="1" type="ORF">PACLA_8A017803</name>
</gene>